<dbReference type="EMBL" id="JBHSGV010000001">
    <property type="protein sequence ID" value="MFC4746394.1"/>
    <property type="molecule type" value="Genomic_DNA"/>
</dbReference>
<dbReference type="Gene3D" id="2.180.10.10">
    <property type="entry name" value="RHS repeat-associated core"/>
    <property type="match status" value="1"/>
</dbReference>
<proteinExistence type="predicted"/>
<dbReference type="PANTHER" id="PTHR32305:SF15">
    <property type="entry name" value="PROTEIN RHSA-RELATED"/>
    <property type="match status" value="1"/>
</dbReference>
<organism evidence="1 2">
    <name type="scientific">Flavobacterium branchiicola</name>
    <dbReference type="NCBI Taxonomy" id="1114875"/>
    <lineage>
        <taxon>Bacteria</taxon>
        <taxon>Pseudomonadati</taxon>
        <taxon>Bacteroidota</taxon>
        <taxon>Flavobacteriia</taxon>
        <taxon>Flavobacteriales</taxon>
        <taxon>Flavobacteriaceae</taxon>
        <taxon>Flavobacterium</taxon>
    </lineage>
</organism>
<name>A0ABV9P7Y2_9FLAO</name>
<evidence type="ECO:0000313" key="1">
    <source>
        <dbReference type="EMBL" id="MFC4746394.1"/>
    </source>
</evidence>
<evidence type="ECO:0000313" key="2">
    <source>
        <dbReference type="Proteomes" id="UP001595935"/>
    </source>
</evidence>
<reference evidence="2" key="1">
    <citation type="journal article" date="2019" name="Int. J. Syst. Evol. Microbiol.">
        <title>The Global Catalogue of Microorganisms (GCM) 10K type strain sequencing project: providing services to taxonomists for standard genome sequencing and annotation.</title>
        <authorList>
            <consortium name="The Broad Institute Genomics Platform"/>
            <consortium name="The Broad Institute Genome Sequencing Center for Infectious Disease"/>
            <person name="Wu L."/>
            <person name="Ma J."/>
        </authorList>
    </citation>
    <scope>NUCLEOTIDE SEQUENCE [LARGE SCALE GENOMIC DNA]</scope>
    <source>
        <strain evidence="2">WYCCWR 13023</strain>
    </source>
</reference>
<dbReference type="NCBIfam" id="TIGR03696">
    <property type="entry name" value="Rhs_assc_core"/>
    <property type="match status" value="1"/>
</dbReference>
<gene>
    <name evidence="1" type="ORF">ACFO5S_02995</name>
</gene>
<dbReference type="PANTHER" id="PTHR32305">
    <property type="match status" value="1"/>
</dbReference>
<protein>
    <submittedName>
        <fullName evidence="1">RHS repeat-associated core domain-containing protein</fullName>
    </submittedName>
</protein>
<sequence>MEENNYYPFGLKHKAYNDLTGTDNKYKYNGKELQDESIGGNQLNLYDYGARNYDPALGRWMNIDPLAELSRKFSPYAYALDNPVFFSDPDGMSDYNFQTGQYASGSFESAMAN</sequence>
<accession>A0ABV9P7Y2</accession>
<dbReference type="InterPro" id="IPR022385">
    <property type="entry name" value="Rhs_assc_core"/>
</dbReference>
<dbReference type="RefSeq" id="WP_379731311.1">
    <property type="nucleotide sequence ID" value="NZ_JBHSGV010000001.1"/>
</dbReference>
<keyword evidence="2" id="KW-1185">Reference proteome</keyword>
<comment type="caution">
    <text evidence="1">The sequence shown here is derived from an EMBL/GenBank/DDBJ whole genome shotgun (WGS) entry which is preliminary data.</text>
</comment>
<dbReference type="InterPro" id="IPR050708">
    <property type="entry name" value="T6SS_VgrG/RHS"/>
</dbReference>
<dbReference type="Proteomes" id="UP001595935">
    <property type="component" value="Unassembled WGS sequence"/>
</dbReference>